<evidence type="ECO:0000313" key="3">
    <source>
        <dbReference type="Proteomes" id="UP000214880"/>
    </source>
</evidence>
<dbReference type="SMART" id="SM00155">
    <property type="entry name" value="PLDc"/>
    <property type="match status" value="1"/>
</dbReference>
<gene>
    <name evidence="2" type="ORF">SAMN04488502_1199</name>
</gene>
<feature type="domain" description="PLD phosphodiesterase" evidence="1">
    <location>
        <begin position="101"/>
        <end position="128"/>
    </location>
</feature>
<dbReference type="InterPro" id="IPR025202">
    <property type="entry name" value="PLD-like_dom"/>
</dbReference>
<dbReference type="STRING" id="146817.SAMN04488502_1199"/>
<dbReference type="Proteomes" id="UP000214880">
    <property type="component" value="Unassembled WGS sequence"/>
</dbReference>
<evidence type="ECO:0000313" key="2">
    <source>
        <dbReference type="EMBL" id="SDN33866.1"/>
    </source>
</evidence>
<sequence length="163" mass="18262">MKEVRYLATGSQWLGRGIESVHSNVCQMIEETSQELIIVAYSIGTGAIETIDSLEALLHRGVNVKILVNRFDGQPQGIREAIFRLSQSYLNFRVFDFSPSDGSDLHAKVIISDRKRAIIGSANLSWRGMVTNHEIAVMIGDDSIELVAKVVDEIFYSDYVREI</sequence>
<dbReference type="GO" id="GO:0032049">
    <property type="term" value="P:cardiolipin biosynthetic process"/>
    <property type="evidence" value="ECO:0007669"/>
    <property type="project" value="UniProtKB-ARBA"/>
</dbReference>
<dbReference type="RefSeq" id="WP_092075119.1">
    <property type="nucleotide sequence ID" value="NZ_FNHB01000019.1"/>
</dbReference>
<dbReference type="PANTHER" id="PTHR21248:SF22">
    <property type="entry name" value="PHOSPHOLIPASE D"/>
    <property type="match status" value="1"/>
</dbReference>
<dbReference type="EMBL" id="FNHB01000019">
    <property type="protein sequence ID" value="SDN33866.1"/>
    <property type="molecule type" value="Genomic_DNA"/>
</dbReference>
<dbReference type="CDD" id="cd00138">
    <property type="entry name" value="PLDc_SF"/>
    <property type="match status" value="1"/>
</dbReference>
<dbReference type="PROSITE" id="PS50035">
    <property type="entry name" value="PLD"/>
    <property type="match status" value="1"/>
</dbReference>
<reference evidence="2 3" key="1">
    <citation type="submission" date="2016-10" db="EMBL/GenBank/DDBJ databases">
        <authorList>
            <person name="de Groot N.N."/>
        </authorList>
    </citation>
    <scope>NUCLEOTIDE SEQUENCE [LARGE SCALE GENOMIC DNA]</scope>
    <source>
        <strain evidence="2 3">DSM 1736</strain>
    </source>
</reference>
<dbReference type="InterPro" id="IPR001736">
    <property type="entry name" value="PLipase_D/transphosphatidylase"/>
</dbReference>
<accession>A0A1H0AM14</accession>
<dbReference type="Gene3D" id="3.30.870.10">
    <property type="entry name" value="Endonuclease Chain A"/>
    <property type="match status" value="1"/>
</dbReference>
<dbReference type="PANTHER" id="PTHR21248">
    <property type="entry name" value="CARDIOLIPIN SYNTHASE"/>
    <property type="match status" value="1"/>
</dbReference>
<evidence type="ECO:0000259" key="1">
    <source>
        <dbReference type="PROSITE" id="PS50035"/>
    </source>
</evidence>
<dbReference type="AlphaFoldDB" id="A0A1H0AM14"/>
<dbReference type="SUPFAM" id="SSF56024">
    <property type="entry name" value="Phospholipase D/nuclease"/>
    <property type="match status" value="1"/>
</dbReference>
<dbReference type="OrthoDB" id="9802848at2"/>
<dbReference type="Pfam" id="PF13091">
    <property type="entry name" value="PLDc_2"/>
    <property type="match status" value="1"/>
</dbReference>
<organism evidence="2 3">
    <name type="scientific">Dendrosporobacter quercicolus</name>
    <dbReference type="NCBI Taxonomy" id="146817"/>
    <lineage>
        <taxon>Bacteria</taxon>
        <taxon>Bacillati</taxon>
        <taxon>Bacillota</taxon>
        <taxon>Negativicutes</taxon>
        <taxon>Selenomonadales</taxon>
        <taxon>Sporomusaceae</taxon>
        <taxon>Dendrosporobacter</taxon>
    </lineage>
</organism>
<name>A0A1H0AM14_9FIRM</name>
<keyword evidence="3" id="KW-1185">Reference proteome</keyword>
<protein>
    <submittedName>
        <fullName evidence="2">Cardiolipin synthase</fullName>
    </submittedName>
</protein>
<dbReference type="GO" id="GO:0030572">
    <property type="term" value="F:phosphatidyltransferase activity"/>
    <property type="evidence" value="ECO:0007669"/>
    <property type="project" value="UniProtKB-ARBA"/>
</dbReference>
<proteinExistence type="predicted"/>